<protein>
    <submittedName>
        <fullName evidence="1">Uncharacterized protein</fullName>
    </submittedName>
</protein>
<evidence type="ECO:0000313" key="1">
    <source>
        <dbReference type="EMBL" id="MFB9065781.1"/>
    </source>
</evidence>
<accession>A0ABV5FRJ8</accession>
<proteinExistence type="predicted"/>
<sequence>MNRITMNLEKTVRIKTVIVLFLLGINFSSFAQERSSGINTLTPNAAAALEVFSTSKGFLPPRLTTNQRDAITVKPAGLMIYNSDINCLEFWNGVKWIEQCSSSEYPFFGDCTTGLVSGVFGRGVIMTDKNTLSVAVMASVLGPWSFVSDVINGISFSGNGRFTTTGVQNITLRASGTALTDGDFKFTLINGTSVCSKVITFSAPPPEPDLTLNRTGLKLPYSASGTVMNGTVTELPVSATFSDFFNIRSTTILNPYCGIIINDTWTLGLVDKSYMTIKFNRLVTNLKVFQVSVDPKEVVSYVLKRNGTVVPGKIQISTANYPNCITNFTVSGTEITCDVGRASGVVYNIGDVWFDEIEIKHNGEGAGSRFGFYLGAAKQD</sequence>
<reference evidence="1 2" key="1">
    <citation type="submission" date="2024-09" db="EMBL/GenBank/DDBJ databases">
        <authorList>
            <person name="Sun Q."/>
            <person name="Mori K."/>
        </authorList>
    </citation>
    <scope>NUCLEOTIDE SEQUENCE [LARGE SCALE GENOMIC DNA]</scope>
    <source>
        <strain evidence="1 2">CECT 7908</strain>
    </source>
</reference>
<keyword evidence="2" id="KW-1185">Reference proteome</keyword>
<organism evidence="1 2">
    <name type="scientific">Flavobacterium branchiarum</name>
    <dbReference type="NCBI Taxonomy" id="1114870"/>
    <lineage>
        <taxon>Bacteria</taxon>
        <taxon>Pseudomonadati</taxon>
        <taxon>Bacteroidota</taxon>
        <taxon>Flavobacteriia</taxon>
        <taxon>Flavobacteriales</taxon>
        <taxon>Flavobacteriaceae</taxon>
        <taxon>Flavobacterium</taxon>
    </lineage>
</organism>
<evidence type="ECO:0000313" key="2">
    <source>
        <dbReference type="Proteomes" id="UP001589589"/>
    </source>
</evidence>
<dbReference type="EMBL" id="JBHMEX010000056">
    <property type="protein sequence ID" value="MFB9065781.1"/>
    <property type="molecule type" value="Genomic_DNA"/>
</dbReference>
<dbReference type="RefSeq" id="WP_290263398.1">
    <property type="nucleotide sequence ID" value="NZ_JAUFQQ010000003.1"/>
</dbReference>
<dbReference type="Proteomes" id="UP001589589">
    <property type="component" value="Unassembled WGS sequence"/>
</dbReference>
<name>A0ABV5FRJ8_9FLAO</name>
<comment type="caution">
    <text evidence="1">The sequence shown here is derived from an EMBL/GenBank/DDBJ whole genome shotgun (WGS) entry which is preliminary data.</text>
</comment>
<gene>
    <name evidence="1" type="ORF">ACFFUQ_17300</name>
</gene>